<dbReference type="AlphaFoldDB" id="A0AAV8UET2"/>
<dbReference type="InterPro" id="IPR039136">
    <property type="entry name" value="NUFIP1-like"/>
</dbReference>
<name>A0AAV8UET2_9ROSI</name>
<dbReference type="PANTHER" id="PTHR13309:SF0">
    <property type="entry name" value="FMR1-INTERACTING PROTEIN NUFIP1"/>
    <property type="match status" value="1"/>
</dbReference>
<evidence type="ECO:0000259" key="2">
    <source>
        <dbReference type="Pfam" id="PF10453"/>
    </source>
</evidence>
<proteinExistence type="predicted"/>
<evidence type="ECO:0000313" key="4">
    <source>
        <dbReference type="Proteomes" id="UP001159364"/>
    </source>
</evidence>
<feature type="compositionally biased region" description="Polar residues" evidence="1">
    <location>
        <begin position="446"/>
        <end position="456"/>
    </location>
</feature>
<feature type="compositionally biased region" description="Basic residues" evidence="1">
    <location>
        <begin position="424"/>
        <end position="445"/>
    </location>
</feature>
<dbReference type="GO" id="GO:0000492">
    <property type="term" value="P:box C/D snoRNP assembly"/>
    <property type="evidence" value="ECO:0007669"/>
    <property type="project" value="TreeGrafter"/>
</dbReference>
<dbReference type="PANTHER" id="PTHR13309">
    <property type="entry name" value="NUCLEAR FRAGILE X MENTAL RETARDATION PROTEIN INTERACTING PROTEIN 1"/>
    <property type="match status" value="1"/>
</dbReference>
<feature type="region of interest" description="Disordered" evidence="1">
    <location>
        <begin position="233"/>
        <end position="320"/>
    </location>
</feature>
<evidence type="ECO:0000256" key="1">
    <source>
        <dbReference type="SAM" id="MobiDB-lite"/>
    </source>
</evidence>
<sequence length="577" mass="65332">MRPPLNFGPPQHANQFQCSGASAPQNPQVLSSNPSPGNASFVMQNSMQMQSQMGMFNRQVTVPSNYCNTLLSNGQSTPVMLPLMAQQTGFMSLPNQLGLSQMSQCQMGFSEQNFVNNFNALPLFGNQMGQCQPVGHNFATNFSNFPQQLLHNLGFQNLQAPNIQIPIQTLNHAASMQILNHSQGSLRAVGPQNHNFSMMAVGQQAYPNDQNLVLSANGGNTSKPMLAAAQGVQGNLSAQNSQSSAFSRQQRNRVENDWDSSSNFNGKNFRGKYFKRNVNKEASHSRHQKSQFNHIENRKRKFAPSNGQKEKGHGHKRAKNLVSIHPMDKIQGNKRSLILTYSEEEIKMWREQRRRNYPSNANIEKAEKLADSDVMNREAKLRRELKEILSKQAAMGVEVAEIPSHYLTDSQKQEHQREENGRMFSKKGRSRNRHAKRGRGNKNKWPKQQTCANGTPSERKLTLLQKLLSSDIRRDKCRLLQVLRFMVINSFFKDWPEKALEFPLVEVKEESSLVKNVSEIKNKTLQNMGDDVFDNEDDERVDADCYGVEHGKLVGGEDFFDERTEEEEGEIIDFDCP</sequence>
<dbReference type="EMBL" id="JAIWQS010000008">
    <property type="protein sequence ID" value="KAJ8900001.1"/>
    <property type="molecule type" value="Genomic_DNA"/>
</dbReference>
<gene>
    <name evidence="3" type="ORF">K2173_024112</name>
</gene>
<feature type="compositionally biased region" description="Polar residues" evidence="1">
    <location>
        <begin position="233"/>
        <end position="249"/>
    </location>
</feature>
<comment type="caution">
    <text evidence="3">The sequence shown here is derived from an EMBL/GenBank/DDBJ whole genome shotgun (WGS) entry which is preliminary data.</text>
</comment>
<dbReference type="InterPro" id="IPR019496">
    <property type="entry name" value="NUFIP1_cons_dom"/>
</dbReference>
<feature type="region of interest" description="Disordered" evidence="1">
    <location>
        <begin position="404"/>
        <end position="456"/>
    </location>
</feature>
<keyword evidence="4" id="KW-1185">Reference proteome</keyword>
<protein>
    <recommendedName>
        <fullName evidence="2">FMR1-interacting protein 1 conserved domain-containing protein</fullName>
    </recommendedName>
</protein>
<feature type="compositionally biased region" description="Polar residues" evidence="1">
    <location>
        <begin position="12"/>
        <end position="40"/>
    </location>
</feature>
<evidence type="ECO:0000313" key="3">
    <source>
        <dbReference type="EMBL" id="KAJ8900001.1"/>
    </source>
</evidence>
<accession>A0AAV8UET2</accession>
<dbReference type="GO" id="GO:0005634">
    <property type="term" value="C:nucleus"/>
    <property type="evidence" value="ECO:0007669"/>
    <property type="project" value="TreeGrafter"/>
</dbReference>
<feature type="domain" description="FMR1-interacting protein 1 conserved" evidence="2">
    <location>
        <begin position="329"/>
        <end position="373"/>
    </location>
</feature>
<dbReference type="GO" id="GO:0003723">
    <property type="term" value="F:RNA binding"/>
    <property type="evidence" value="ECO:0007669"/>
    <property type="project" value="InterPro"/>
</dbReference>
<organism evidence="3 4">
    <name type="scientific">Erythroxylum novogranatense</name>
    <dbReference type="NCBI Taxonomy" id="1862640"/>
    <lineage>
        <taxon>Eukaryota</taxon>
        <taxon>Viridiplantae</taxon>
        <taxon>Streptophyta</taxon>
        <taxon>Embryophyta</taxon>
        <taxon>Tracheophyta</taxon>
        <taxon>Spermatophyta</taxon>
        <taxon>Magnoliopsida</taxon>
        <taxon>eudicotyledons</taxon>
        <taxon>Gunneridae</taxon>
        <taxon>Pentapetalae</taxon>
        <taxon>rosids</taxon>
        <taxon>fabids</taxon>
        <taxon>Malpighiales</taxon>
        <taxon>Erythroxylaceae</taxon>
        <taxon>Erythroxylum</taxon>
    </lineage>
</organism>
<feature type="region of interest" description="Disordered" evidence="1">
    <location>
        <begin position="1"/>
        <end position="40"/>
    </location>
</feature>
<reference evidence="3 4" key="1">
    <citation type="submission" date="2021-09" db="EMBL/GenBank/DDBJ databases">
        <title>Genomic insights and catalytic innovation underlie evolution of tropane alkaloids biosynthesis.</title>
        <authorList>
            <person name="Wang Y.-J."/>
            <person name="Tian T."/>
            <person name="Huang J.-P."/>
            <person name="Huang S.-X."/>
        </authorList>
    </citation>
    <scope>NUCLEOTIDE SEQUENCE [LARGE SCALE GENOMIC DNA]</scope>
    <source>
        <strain evidence="3">KIB-2018</strain>
        <tissue evidence="3">Leaf</tissue>
    </source>
</reference>
<dbReference type="Proteomes" id="UP001159364">
    <property type="component" value="Linkage Group LG08"/>
</dbReference>
<dbReference type="Pfam" id="PF10453">
    <property type="entry name" value="NUFIP1"/>
    <property type="match status" value="1"/>
</dbReference>
<feature type="compositionally biased region" description="Basic and acidic residues" evidence="1">
    <location>
        <begin position="411"/>
        <end position="421"/>
    </location>
</feature>